<dbReference type="InterPro" id="IPR011761">
    <property type="entry name" value="ATP-grasp"/>
</dbReference>
<feature type="binding site" evidence="8">
    <location>
        <position position="279"/>
    </location>
    <ligand>
        <name>Mg(2+)</name>
        <dbReference type="ChEBI" id="CHEBI:18420"/>
    </ligand>
</feature>
<feature type="binding site" evidence="8">
    <location>
        <begin position="22"/>
        <end position="23"/>
    </location>
    <ligand>
        <name>N(1)-(5-phospho-beta-D-ribosyl)glycinamide</name>
        <dbReference type="ChEBI" id="CHEBI:143788"/>
    </ligand>
</feature>
<dbReference type="Pfam" id="PF21244">
    <property type="entry name" value="PurT_C"/>
    <property type="match status" value="1"/>
</dbReference>
<feature type="binding site" evidence="8">
    <location>
        <position position="114"/>
    </location>
    <ligand>
        <name>ATP</name>
        <dbReference type="ChEBI" id="CHEBI:30616"/>
    </ligand>
</feature>
<keyword evidence="11" id="KW-1185">Reference proteome</keyword>
<evidence type="ECO:0000256" key="6">
    <source>
        <dbReference type="ARBA" id="ARBA00022840"/>
    </source>
</evidence>
<dbReference type="Gene3D" id="3.30.1490.20">
    <property type="entry name" value="ATP-grasp fold, A domain"/>
    <property type="match status" value="1"/>
</dbReference>
<dbReference type="HAMAP" id="MF_01643">
    <property type="entry name" value="PurT"/>
    <property type="match status" value="1"/>
</dbReference>
<comment type="function">
    <text evidence="8">Involved in the de novo purine biosynthesis. Catalyzes the transfer of formate to 5-phospho-ribosyl-glycinamide (GAR), producing 5-phospho-ribosyl-N-formylglycinamide (FGAR). Formate is provided by PurU via hydrolysis of 10-formyl-tetrahydrofolate.</text>
</comment>
<feature type="binding site" evidence="8">
    <location>
        <begin position="363"/>
        <end position="364"/>
    </location>
    <ligand>
        <name>N(1)-(5-phospho-beta-D-ribosyl)glycinamide</name>
        <dbReference type="ChEBI" id="CHEBI:143788"/>
    </ligand>
</feature>
<keyword evidence="4 8" id="KW-0547">Nucleotide-binding</keyword>
<dbReference type="GO" id="GO:0006189">
    <property type="term" value="P:'de novo' IMP biosynthetic process"/>
    <property type="evidence" value="ECO:0007669"/>
    <property type="project" value="UniProtKB-UniRule"/>
</dbReference>
<dbReference type="GO" id="GO:0004644">
    <property type="term" value="F:phosphoribosylglycinamide formyltransferase activity"/>
    <property type="evidence" value="ECO:0007669"/>
    <property type="project" value="UniProtKB-UniRule"/>
</dbReference>
<dbReference type="EC" id="6.3.1.21" evidence="8"/>
<accession>A0A1B3BAL2</accession>
<feature type="binding site" evidence="8">
    <location>
        <position position="203"/>
    </location>
    <ligand>
        <name>ATP</name>
        <dbReference type="ChEBI" id="CHEBI:30616"/>
    </ligand>
</feature>
<dbReference type="OrthoDB" id="9804625at2"/>
<organism evidence="10 11">
    <name type="scientific">Kangiella sediminilitoris</name>
    <dbReference type="NCBI Taxonomy" id="1144748"/>
    <lineage>
        <taxon>Bacteria</taxon>
        <taxon>Pseudomonadati</taxon>
        <taxon>Pseudomonadota</taxon>
        <taxon>Gammaproteobacteria</taxon>
        <taxon>Kangiellales</taxon>
        <taxon>Kangiellaceae</taxon>
        <taxon>Kangiella</taxon>
    </lineage>
</organism>
<dbReference type="InterPro" id="IPR048740">
    <property type="entry name" value="PurT_C"/>
</dbReference>
<name>A0A1B3BAL2_9GAMM</name>
<dbReference type="InterPro" id="IPR054350">
    <property type="entry name" value="PurT/PurK_preATP-grasp"/>
</dbReference>
<dbReference type="NCBIfam" id="TIGR01142">
    <property type="entry name" value="purT"/>
    <property type="match status" value="1"/>
</dbReference>
<evidence type="ECO:0000256" key="2">
    <source>
        <dbReference type="ARBA" id="ARBA00022598"/>
    </source>
</evidence>
<keyword evidence="6 8" id="KW-0067">ATP-binding</keyword>
<feature type="binding site" evidence="8">
    <location>
        <position position="356"/>
    </location>
    <ligand>
        <name>N(1)-(5-phospho-beta-D-ribosyl)glycinamide</name>
        <dbReference type="ChEBI" id="CHEBI:143788"/>
    </ligand>
</feature>
<dbReference type="PANTHER" id="PTHR43055">
    <property type="entry name" value="FORMATE-DEPENDENT PHOSPHORIBOSYLGLYCINAMIDE FORMYLTRANSFERASE"/>
    <property type="match status" value="1"/>
</dbReference>
<dbReference type="PATRIC" id="fig|1144748.3.peg.1123"/>
<feature type="binding site" evidence="8">
    <location>
        <position position="286"/>
    </location>
    <ligand>
        <name>N(1)-(5-phospho-beta-D-ribosyl)glycinamide</name>
        <dbReference type="ChEBI" id="CHEBI:143788"/>
    </ligand>
</feature>
<dbReference type="PANTHER" id="PTHR43055:SF1">
    <property type="entry name" value="FORMATE-DEPENDENT PHOSPHORIBOSYLGLYCINAMIDE FORMYLTRANSFERASE"/>
    <property type="match status" value="1"/>
</dbReference>
<evidence type="ECO:0000313" key="10">
    <source>
        <dbReference type="EMBL" id="AOE49831.1"/>
    </source>
</evidence>
<comment type="similarity">
    <text evidence="8">Belongs to the PurK/PurT family.</text>
</comment>
<dbReference type="STRING" id="1144748.KS2013_1111"/>
<keyword evidence="10" id="KW-0808">Transferase</keyword>
<keyword evidence="5 8" id="KW-0658">Purine biosynthesis</keyword>
<proteinExistence type="inferred from homology"/>
<comment type="pathway">
    <text evidence="8">Purine metabolism; IMP biosynthesis via de novo pathway; N(2)-formyl-N(1)-(5-phospho-D-ribosyl)glycinamide from N(1)-(5-phospho-D-ribosyl)glycinamide (formate route): step 1/1.</text>
</comment>
<dbReference type="FunFam" id="3.30.1490.20:FF:000013">
    <property type="entry name" value="Formate-dependent phosphoribosylglycinamide formyltransferase"/>
    <property type="match status" value="1"/>
</dbReference>
<dbReference type="NCBIfam" id="NF006766">
    <property type="entry name" value="PRK09288.1"/>
    <property type="match status" value="1"/>
</dbReference>
<protein>
    <recommendedName>
        <fullName evidence="8">Formate-dependent phosphoribosylglycinamide formyltransferase</fullName>
        <ecNumber evidence="8">6.3.1.21</ecNumber>
    </recommendedName>
    <alternativeName>
        <fullName evidence="8">5'-phosphoribosylglycinamide transformylase 2</fullName>
    </alternativeName>
    <alternativeName>
        <fullName evidence="8">Formate-dependent GAR transformylase</fullName>
    </alternativeName>
    <alternativeName>
        <fullName evidence="8">GAR transformylase 2</fullName>
        <shortName evidence="8">GART 2</shortName>
    </alternativeName>
    <alternativeName>
        <fullName evidence="8">Non-folate glycinamide ribonucleotide transformylase</fullName>
    </alternativeName>
    <alternativeName>
        <fullName evidence="8">Phosphoribosylglycinamide formyltransferase 2</fullName>
    </alternativeName>
</protein>
<dbReference type="Proteomes" id="UP000094147">
    <property type="component" value="Chromosome"/>
</dbReference>
<dbReference type="Pfam" id="PF02222">
    <property type="entry name" value="ATP-grasp"/>
    <property type="match status" value="1"/>
</dbReference>
<evidence type="ECO:0000313" key="11">
    <source>
        <dbReference type="Proteomes" id="UP000094147"/>
    </source>
</evidence>
<dbReference type="InterPro" id="IPR013815">
    <property type="entry name" value="ATP_grasp_subdomain_1"/>
</dbReference>
<dbReference type="UniPathway" id="UPA00074">
    <property type="reaction ID" value="UER00127"/>
</dbReference>
<dbReference type="SUPFAM" id="SSF56059">
    <property type="entry name" value="Glutathione synthetase ATP-binding domain-like"/>
    <property type="match status" value="1"/>
</dbReference>
<dbReference type="GO" id="GO:0000287">
    <property type="term" value="F:magnesium ion binding"/>
    <property type="evidence" value="ECO:0007669"/>
    <property type="project" value="UniProtKB-UniRule"/>
</dbReference>
<feature type="binding site" evidence="8">
    <location>
        <position position="267"/>
    </location>
    <ligand>
        <name>Mg(2+)</name>
        <dbReference type="ChEBI" id="CHEBI:18420"/>
    </ligand>
</feature>
<sequence length="393" mass="42859">MPTLGTPLSKTAKKVMLLGSGELGKEVAIELQRFGVEVIAVDRYDNAPAMQVAHRSHTINMLDAVSLRKLVEEEQPDLIVPEIEAIATPTLLQLEQEGFTVIPTARATNLTMDREGIRRLAAETLGLKTSPYQFADTYEEYKNAVEKVGIPCVIKPVMSSSGKGQSTVKSEADIDKAWQYSQEGGRSGEGRVIVEGFVDFDYEITLLTVRAVNGTFFCQPIGHIQEDGDYRESWQPQPMSDKALEEAQHMAKAITDDLGGYGIFGVEIFIQGDTAIFSEVSPRPHDTGLVTLVSQDLSEFALHARAILGLPVPVIRQNGPSASAVVLVEGESNHVTFSNIEKALSEPDTHLRLFGKPEVKGRRRMGVALANATSIDKARDKARLTAGMVKVTL</sequence>
<keyword evidence="3 8" id="KW-0479">Metal-binding</keyword>
<dbReference type="InterPro" id="IPR005862">
    <property type="entry name" value="PurT"/>
</dbReference>
<feature type="binding site" evidence="8">
    <location>
        <begin position="160"/>
        <end position="165"/>
    </location>
    <ligand>
        <name>ATP</name>
        <dbReference type="ChEBI" id="CHEBI:30616"/>
    </ligand>
</feature>
<dbReference type="PROSITE" id="PS50975">
    <property type="entry name" value="ATP_GRASP"/>
    <property type="match status" value="1"/>
</dbReference>
<evidence type="ECO:0000256" key="7">
    <source>
        <dbReference type="ARBA" id="ARBA00022842"/>
    </source>
</evidence>
<evidence type="ECO:0000256" key="1">
    <source>
        <dbReference type="ARBA" id="ARBA00011738"/>
    </source>
</evidence>
<dbReference type="GO" id="GO:0005829">
    <property type="term" value="C:cytosol"/>
    <property type="evidence" value="ECO:0007669"/>
    <property type="project" value="TreeGrafter"/>
</dbReference>
<dbReference type="InterPro" id="IPR003135">
    <property type="entry name" value="ATP-grasp_carboxylate-amine"/>
</dbReference>
<reference evidence="11" key="1">
    <citation type="submission" date="2015-08" db="EMBL/GenBank/DDBJ databases">
        <authorList>
            <person name="Kim K.M."/>
        </authorList>
    </citation>
    <scope>NUCLEOTIDE SEQUENCE [LARGE SCALE GENOMIC DNA]</scope>
    <source>
        <strain evidence="11">KCTC 23892</strain>
    </source>
</reference>
<comment type="catalytic activity">
    <reaction evidence="8">
        <text>N(1)-(5-phospho-beta-D-ribosyl)glycinamide + formate + ATP = N(2)-formyl-N(1)-(5-phospho-beta-D-ribosyl)glycinamide + ADP + phosphate + H(+)</text>
        <dbReference type="Rhea" id="RHEA:24829"/>
        <dbReference type="ChEBI" id="CHEBI:15378"/>
        <dbReference type="ChEBI" id="CHEBI:15740"/>
        <dbReference type="ChEBI" id="CHEBI:30616"/>
        <dbReference type="ChEBI" id="CHEBI:43474"/>
        <dbReference type="ChEBI" id="CHEBI:143788"/>
        <dbReference type="ChEBI" id="CHEBI:147286"/>
        <dbReference type="ChEBI" id="CHEBI:456216"/>
        <dbReference type="EC" id="6.3.1.21"/>
    </reaction>
</comment>
<feature type="binding site" evidence="8">
    <location>
        <position position="155"/>
    </location>
    <ligand>
        <name>ATP</name>
        <dbReference type="ChEBI" id="CHEBI:30616"/>
    </ligand>
</feature>
<feature type="domain" description="ATP-grasp" evidence="9">
    <location>
        <begin position="119"/>
        <end position="308"/>
    </location>
</feature>
<gene>
    <name evidence="8" type="primary">purT</name>
    <name evidence="10" type="ORF">KS2013_1111</name>
</gene>
<dbReference type="FunFam" id="3.30.470.20:FF:000027">
    <property type="entry name" value="Formate-dependent phosphoribosylglycinamide formyltransferase"/>
    <property type="match status" value="1"/>
</dbReference>
<dbReference type="Gene3D" id="3.30.470.20">
    <property type="entry name" value="ATP-grasp fold, B domain"/>
    <property type="match status" value="1"/>
</dbReference>
<feature type="binding site" evidence="8">
    <location>
        <position position="82"/>
    </location>
    <ligand>
        <name>N(1)-(5-phospho-beta-D-ribosyl)glycinamide</name>
        <dbReference type="ChEBI" id="CHEBI:143788"/>
    </ligand>
</feature>
<dbReference type="SUPFAM" id="SSF52440">
    <property type="entry name" value="PreATP-grasp domain"/>
    <property type="match status" value="1"/>
</dbReference>
<dbReference type="Gene3D" id="3.40.50.20">
    <property type="match status" value="1"/>
</dbReference>
<dbReference type="InterPro" id="IPR011054">
    <property type="entry name" value="Rudment_hybrid_motif"/>
</dbReference>
<dbReference type="FunFam" id="3.40.50.20:FF:000007">
    <property type="entry name" value="Formate-dependent phosphoribosylglycinamide formyltransferase"/>
    <property type="match status" value="1"/>
</dbReference>
<evidence type="ECO:0000259" key="9">
    <source>
        <dbReference type="PROSITE" id="PS50975"/>
    </source>
</evidence>
<keyword evidence="7 8" id="KW-0460">Magnesium</keyword>
<evidence type="ECO:0000256" key="4">
    <source>
        <dbReference type="ARBA" id="ARBA00022741"/>
    </source>
</evidence>
<evidence type="ECO:0000256" key="3">
    <source>
        <dbReference type="ARBA" id="ARBA00022723"/>
    </source>
</evidence>
<dbReference type="InterPro" id="IPR016185">
    <property type="entry name" value="PreATP-grasp_dom_sf"/>
</dbReference>
<evidence type="ECO:0000256" key="5">
    <source>
        <dbReference type="ARBA" id="ARBA00022755"/>
    </source>
</evidence>
<dbReference type="GO" id="GO:0005524">
    <property type="term" value="F:ATP binding"/>
    <property type="evidence" value="ECO:0007669"/>
    <property type="project" value="UniProtKB-UniRule"/>
</dbReference>
<dbReference type="AlphaFoldDB" id="A0A1B3BAL2"/>
<dbReference type="RefSeq" id="WP_068990937.1">
    <property type="nucleotide sequence ID" value="NZ_CP012418.1"/>
</dbReference>
<feature type="binding site" evidence="8">
    <location>
        <begin position="195"/>
        <end position="198"/>
    </location>
    <ligand>
        <name>ATP</name>
        <dbReference type="ChEBI" id="CHEBI:30616"/>
    </ligand>
</feature>
<dbReference type="GO" id="GO:0043815">
    <property type="term" value="F:phosphoribosylglycinamide formyltransferase 2 activity"/>
    <property type="evidence" value="ECO:0007669"/>
    <property type="project" value="UniProtKB-UniRule"/>
</dbReference>
<dbReference type="KEGG" id="ksd:KS2013_1111"/>
<dbReference type="EMBL" id="CP012418">
    <property type="protein sequence ID" value="AOE49831.1"/>
    <property type="molecule type" value="Genomic_DNA"/>
</dbReference>
<comment type="subunit">
    <text evidence="1 8">Homodimer.</text>
</comment>
<dbReference type="Pfam" id="PF22660">
    <property type="entry name" value="RS_preATP-grasp-like"/>
    <property type="match status" value="1"/>
</dbReference>
<dbReference type="SUPFAM" id="SSF51246">
    <property type="entry name" value="Rudiment single hybrid motif"/>
    <property type="match status" value="1"/>
</dbReference>
<keyword evidence="2 8" id="KW-0436">Ligase</keyword>
<evidence type="ECO:0000256" key="8">
    <source>
        <dbReference type="HAMAP-Rule" id="MF_01643"/>
    </source>
</evidence>